<name>A0ABR9UZZ5_9CHRO</name>
<proteinExistence type="predicted"/>
<gene>
    <name evidence="2" type="ORF">IQ215_00630</name>
</gene>
<keyword evidence="1" id="KW-0472">Membrane</keyword>
<reference evidence="2 3" key="1">
    <citation type="submission" date="2020-10" db="EMBL/GenBank/DDBJ databases">
        <authorList>
            <person name="Castelo-Branco R."/>
            <person name="Eusebio N."/>
            <person name="Adriana R."/>
            <person name="Vieira A."/>
            <person name="Brugerolle De Fraissinette N."/>
            <person name="Rezende De Castro R."/>
            <person name="Schneider M.P."/>
            <person name="Vasconcelos V."/>
            <person name="Leao P.N."/>
        </authorList>
    </citation>
    <scope>NUCLEOTIDE SEQUENCE [LARGE SCALE GENOMIC DNA]</scope>
    <source>
        <strain evidence="2 3">LEGE 03274</strain>
    </source>
</reference>
<evidence type="ECO:0000313" key="3">
    <source>
        <dbReference type="Proteomes" id="UP000654604"/>
    </source>
</evidence>
<evidence type="ECO:0000256" key="1">
    <source>
        <dbReference type="SAM" id="Phobius"/>
    </source>
</evidence>
<dbReference type="InterPro" id="IPR002758">
    <property type="entry name" value="Cation_antiport_E"/>
</dbReference>
<keyword evidence="3" id="KW-1185">Reference proteome</keyword>
<protein>
    <submittedName>
        <fullName evidence="2">Cation:proton antiporter</fullName>
    </submittedName>
</protein>
<feature type="transmembrane region" description="Helical" evidence="1">
    <location>
        <begin position="6"/>
        <end position="34"/>
    </location>
</feature>
<sequence length="140" mass="16257">MVPSILFRLILWFLLTADFGITNVIIGILVALLLPPYNIFSKAPYTNTEEKLKDLLTIFKHIIIAIPQAYKESIEMILSPHRHEEVVREAVPPNRSKLLIFLDTYVITFTPKAVVIKYNDKGWYDVHYVKRKAVDRTMDN</sequence>
<accession>A0ABR9UZZ5</accession>
<dbReference type="Pfam" id="PF01899">
    <property type="entry name" value="MNHE"/>
    <property type="match status" value="1"/>
</dbReference>
<dbReference type="EMBL" id="JADEWC010000001">
    <property type="protein sequence ID" value="MBE9221192.1"/>
    <property type="molecule type" value="Genomic_DNA"/>
</dbReference>
<dbReference type="Proteomes" id="UP000654604">
    <property type="component" value="Unassembled WGS sequence"/>
</dbReference>
<organism evidence="2 3">
    <name type="scientific">Cyanobacterium stanieri LEGE 03274</name>
    <dbReference type="NCBI Taxonomy" id="1828756"/>
    <lineage>
        <taxon>Bacteria</taxon>
        <taxon>Bacillati</taxon>
        <taxon>Cyanobacteriota</taxon>
        <taxon>Cyanophyceae</taxon>
        <taxon>Oscillatoriophycideae</taxon>
        <taxon>Chroococcales</taxon>
        <taxon>Geminocystaceae</taxon>
        <taxon>Cyanobacterium</taxon>
    </lineage>
</organism>
<comment type="caution">
    <text evidence="2">The sequence shown here is derived from an EMBL/GenBank/DDBJ whole genome shotgun (WGS) entry which is preliminary data.</text>
</comment>
<keyword evidence="1" id="KW-1133">Transmembrane helix</keyword>
<keyword evidence="1" id="KW-0812">Transmembrane</keyword>
<evidence type="ECO:0000313" key="2">
    <source>
        <dbReference type="EMBL" id="MBE9221192.1"/>
    </source>
</evidence>
<dbReference type="RefSeq" id="WP_193799390.1">
    <property type="nucleotide sequence ID" value="NZ_JADEWC010000001.1"/>
</dbReference>